<organism evidence="1 2">
    <name type="scientific">Sinorhizobium kostiense</name>
    <dbReference type="NCBI Taxonomy" id="76747"/>
    <lineage>
        <taxon>Bacteria</taxon>
        <taxon>Pseudomonadati</taxon>
        <taxon>Pseudomonadota</taxon>
        <taxon>Alphaproteobacteria</taxon>
        <taxon>Hyphomicrobiales</taxon>
        <taxon>Rhizobiaceae</taxon>
        <taxon>Sinorhizobium/Ensifer group</taxon>
        <taxon>Sinorhizobium</taxon>
    </lineage>
</organism>
<keyword evidence="2" id="KW-1185">Reference proteome</keyword>
<evidence type="ECO:0000313" key="1">
    <source>
        <dbReference type="EMBL" id="MBP2236863.1"/>
    </source>
</evidence>
<accession>A0ABS4R1S5</accession>
<evidence type="ECO:0000313" key="2">
    <source>
        <dbReference type="Proteomes" id="UP000730739"/>
    </source>
</evidence>
<proteinExistence type="predicted"/>
<reference evidence="1 2" key="1">
    <citation type="submission" date="2021-03" db="EMBL/GenBank/DDBJ databases">
        <title>Genomic Encyclopedia of Type Strains, Phase IV (KMG-IV): sequencing the most valuable type-strain genomes for metagenomic binning, comparative biology and taxonomic classification.</title>
        <authorList>
            <person name="Goeker M."/>
        </authorList>
    </citation>
    <scope>NUCLEOTIDE SEQUENCE [LARGE SCALE GENOMIC DNA]</scope>
    <source>
        <strain evidence="1 2">DSM 13372</strain>
    </source>
</reference>
<dbReference type="EMBL" id="JAGILA010000004">
    <property type="protein sequence ID" value="MBP2236863.1"/>
    <property type="molecule type" value="Genomic_DNA"/>
</dbReference>
<evidence type="ECO:0008006" key="3">
    <source>
        <dbReference type="Google" id="ProtNLM"/>
    </source>
</evidence>
<comment type="caution">
    <text evidence="1">The sequence shown here is derived from an EMBL/GenBank/DDBJ whole genome shotgun (WGS) entry which is preliminary data.</text>
</comment>
<protein>
    <recommendedName>
        <fullName evidence="3">DUF1127 domain-containing protein</fullName>
    </recommendedName>
</protein>
<gene>
    <name evidence="1" type="ORF">J2Z31_003377</name>
</gene>
<name>A0ABS4R1S5_9HYPH</name>
<dbReference type="Proteomes" id="UP000730739">
    <property type="component" value="Unassembled WGS sequence"/>
</dbReference>
<dbReference type="RefSeq" id="WP_209602645.1">
    <property type="nucleotide sequence ID" value="NZ_JAGILA010000004.1"/>
</dbReference>
<sequence length="76" mass="9046">MREAQFLVDNPAAAIDELFRKFGVWKTAQALLLAAWRRRQTQNHISHLPNRMRRDIGLPESEDMLDVRFPMWDVRL</sequence>